<dbReference type="GO" id="GO:0031461">
    <property type="term" value="C:cullin-RING ubiquitin ligase complex"/>
    <property type="evidence" value="ECO:0007669"/>
    <property type="project" value="InterPro"/>
</dbReference>
<dbReference type="PROSITE" id="PS50069">
    <property type="entry name" value="CULLIN_2"/>
    <property type="match status" value="1"/>
</dbReference>
<evidence type="ECO:0000313" key="8">
    <source>
        <dbReference type="Proteomes" id="UP000276133"/>
    </source>
</evidence>
<dbReference type="OrthoDB" id="27073at2759"/>
<dbReference type="InterPro" id="IPR036390">
    <property type="entry name" value="WH_DNA-bd_sf"/>
</dbReference>
<dbReference type="GO" id="GO:0031625">
    <property type="term" value="F:ubiquitin protein ligase binding"/>
    <property type="evidence" value="ECO:0007669"/>
    <property type="project" value="InterPro"/>
</dbReference>
<dbReference type="Proteomes" id="UP000276133">
    <property type="component" value="Unassembled WGS sequence"/>
</dbReference>
<feature type="domain" description="Cullin family profile" evidence="6">
    <location>
        <begin position="1"/>
        <end position="107"/>
    </location>
</feature>
<dbReference type="PROSITE" id="PS01256">
    <property type="entry name" value="CULLIN_1"/>
    <property type="match status" value="1"/>
</dbReference>
<keyword evidence="4" id="KW-0832">Ubl conjugation</keyword>
<name>A0A3M7RLA4_BRAPC</name>
<dbReference type="SUPFAM" id="SSF46785">
    <property type="entry name" value="Winged helix' DNA-binding domain"/>
    <property type="match status" value="1"/>
</dbReference>
<organism evidence="7 8">
    <name type="scientific">Brachionus plicatilis</name>
    <name type="common">Marine rotifer</name>
    <name type="synonym">Brachionus muelleri</name>
    <dbReference type="NCBI Taxonomy" id="10195"/>
    <lineage>
        <taxon>Eukaryota</taxon>
        <taxon>Metazoa</taxon>
        <taxon>Spiralia</taxon>
        <taxon>Gnathifera</taxon>
        <taxon>Rotifera</taxon>
        <taxon>Eurotatoria</taxon>
        <taxon>Monogononta</taxon>
        <taxon>Pseudotrocha</taxon>
        <taxon>Ploima</taxon>
        <taxon>Brachionidae</taxon>
        <taxon>Brachionus</taxon>
    </lineage>
</organism>
<accession>A0A3M7RLA4</accession>
<evidence type="ECO:0000256" key="1">
    <source>
        <dbReference type="ARBA" id="ARBA00004906"/>
    </source>
</evidence>
<dbReference type="PANTHER" id="PTHR11932">
    <property type="entry name" value="CULLIN"/>
    <property type="match status" value="1"/>
</dbReference>
<comment type="pathway">
    <text evidence="1">Protein modification; protein ubiquitination.</text>
</comment>
<keyword evidence="3" id="KW-0833">Ubl conjugation pathway</keyword>
<dbReference type="GO" id="GO:0006511">
    <property type="term" value="P:ubiquitin-dependent protein catabolic process"/>
    <property type="evidence" value="ECO:0007669"/>
    <property type="project" value="InterPro"/>
</dbReference>
<dbReference type="Pfam" id="PF10557">
    <property type="entry name" value="Cullin_Nedd8"/>
    <property type="match status" value="1"/>
</dbReference>
<evidence type="ECO:0000256" key="3">
    <source>
        <dbReference type="ARBA" id="ARBA00022786"/>
    </source>
</evidence>
<dbReference type="STRING" id="10195.A0A3M7RLA4"/>
<evidence type="ECO:0000256" key="5">
    <source>
        <dbReference type="PROSITE-ProRule" id="PRU00330"/>
    </source>
</evidence>
<protein>
    <submittedName>
        <fullName evidence="7">Cullin</fullName>
    </submittedName>
</protein>
<dbReference type="InterPro" id="IPR016158">
    <property type="entry name" value="Cullin_homology"/>
</dbReference>
<keyword evidence="2" id="KW-1017">Isopeptide bond</keyword>
<dbReference type="InterPro" id="IPR019559">
    <property type="entry name" value="Cullin_neddylation_domain"/>
</dbReference>
<sequence>MVLSSGSWPFQPCQPLSLPTELVPCYQQFTNFYSCQHNGRKLTWLYSFSKGEVVTNCFKNRYTLQASTYQIAILLLFNDKTEYLVKDLIDMTQIKMETLTQVLAVLFKSKLLVSEEDEIEESDIQPNTPVRLFLNYKNKKFRININAPIKSDIKQEDEKTHKNIEEDRKLLIQAAIVRIMKMRKMLKHTQLINEVLRQLSSRFKPKVPIIKKCIDILIEKEYLERLEQEKDTYRYLA</sequence>
<dbReference type="InterPro" id="IPR036317">
    <property type="entry name" value="Cullin_homology_sf"/>
</dbReference>
<dbReference type="InterPro" id="IPR045093">
    <property type="entry name" value="Cullin"/>
</dbReference>
<dbReference type="FunFam" id="4.10.1030.10:FF:000002">
    <property type="entry name" value="cullin homolog 1"/>
    <property type="match status" value="1"/>
</dbReference>
<dbReference type="AlphaFoldDB" id="A0A3M7RLA4"/>
<evidence type="ECO:0000313" key="7">
    <source>
        <dbReference type="EMBL" id="RNA24346.1"/>
    </source>
</evidence>
<dbReference type="InterPro" id="IPR059120">
    <property type="entry name" value="Cullin-like_AB"/>
</dbReference>
<comment type="similarity">
    <text evidence="5">Belongs to the cullin family.</text>
</comment>
<gene>
    <name evidence="7" type="ORF">BpHYR1_017504</name>
</gene>
<evidence type="ECO:0000256" key="4">
    <source>
        <dbReference type="ARBA" id="ARBA00022843"/>
    </source>
</evidence>
<dbReference type="InterPro" id="IPR016157">
    <property type="entry name" value="Cullin_CS"/>
</dbReference>
<comment type="caution">
    <text evidence="7">The sequence shown here is derived from an EMBL/GenBank/DDBJ whole genome shotgun (WGS) entry which is preliminary data.</text>
</comment>
<dbReference type="SMART" id="SM00884">
    <property type="entry name" value="Cullin_Nedd8"/>
    <property type="match status" value="1"/>
</dbReference>
<proteinExistence type="inferred from homology"/>
<dbReference type="Gene3D" id="1.10.10.10">
    <property type="entry name" value="Winged helix-like DNA-binding domain superfamily/Winged helix DNA-binding domain"/>
    <property type="match status" value="2"/>
</dbReference>
<dbReference type="Pfam" id="PF26557">
    <property type="entry name" value="Cullin_AB"/>
    <property type="match status" value="1"/>
</dbReference>
<dbReference type="FunFam" id="1.10.10.10:FF:000161">
    <property type="entry name" value="Cullin 1"/>
    <property type="match status" value="1"/>
</dbReference>
<evidence type="ECO:0000256" key="2">
    <source>
        <dbReference type="ARBA" id="ARBA00022499"/>
    </source>
</evidence>
<dbReference type="InterPro" id="IPR036388">
    <property type="entry name" value="WH-like_DNA-bd_sf"/>
</dbReference>
<keyword evidence="8" id="KW-1185">Reference proteome</keyword>
<evidence type="ECO:0000259" key="6">
    <source>
        <dbReference type="PROSITE" id="PS50069"/>
    </source>
</evidence>
<dbReference type="EMBL" id="REGN01003142">
    <property type="protein sequence ID" value="RNA24346.1"/>
    <property type="molecule type" value="Genomic_DNA"/>
</dbReference>
<dbReference type="FunFam" id="1.10.10.10:FF:000014">
    <property type="entry name" value="Cullin 1"/>
    <property type="match status" value="1"/>
</dbReference>
<reference evidence="7 8" key="1">
    <citation type="journal article" date="2018" name="Sci. Rep.">
        <title>Genomic signatures of local adaptation to the degree of environmental predictability in rotifers.</title>
        <authorList>
            <person name="Franch-Gras L."/>
            <person name="Hahn C."/>
            <person name="Garcia-Roger E.M."/>
            <person name="Carmona M.J."/>
            <person name="Serra M."/>
            <person name="Gomez A."/>
        </authorList>
    </citation>
    <scope>NUCLEOTIDE SEQUENCE [LARGE SCALE GENOMIC DNA]</scope>
    <source>
        <strain evidence="7">HYR1</strain>
    </source>
</reference>
<dbReference type="Gene3D" id="4.10.1030.10">
    <property type="entry name" value="Ring Box Chain A, domain 5"/>
    <property type="match status" value="1"/>
</dbReference>
<dbReference type="SUPFAM" id="SSF75632">
    <property type="entry name" value="Cullin homology domain"/>
    <property type="match status" value="1"/>
</dbReference>